<evidence type="ECO:0000313" key="1">
    <source>
        <dbReference type="EMBL" id="CAG6479035.1"/>
    </source>
</evidence>
<accession>A0A8D8BSW5</accession>
<sequence>MVAHRSAVGRTCCSRSTSRANPAAFRSWSRYCHDLVRHTAGSDLRMAIKSTRTSSGIAVIDKSRTHIRTSSVPPVLIVQIESILFVGRFFKYGGHRGVPSSYFLQHDDVQMVGEQLLWS</sequence>
<protein>
    <submittedName>
        <fullName evidence="1">(northern house mosquito) hypothetical protein</fullName>
    </submittedName>
</protein>
<organism evidence="1">
    <name type="scientific">Culex pipiens</name>
    <name type="common">House mosquito</name>
    <dbReference type="NCBI Taxonomy" id="7175"/>
    <lineage>
        <taxon>Eukaryota</taxon>
        <taxon>Metazoa</taxon>
        <taxon>Ecdysozoa</taxon>
        <taxon>Arthropoda</taxon>
        <taxon>Hexapoda</taxon>
        <taxon>Insecta</taxon>
        <taxon>Pterygota</taxon>
        <taxon>Neoptera</taxon>
        <taxon>Endopterygota</taxon>
        <taxon>Diptera</taxon>
        <taxon>Nematocera</taxon>
        <taxon>Culicoidea</taxon>
        <taxon>Culicidae</taxon>
        <taxon>Culicinae</taxon>
        <taxon>Culicini</taxon>
        <taxon>Culex</taxon>
        <taxon>Culex</taxon>
    </lineage>
</organism>
<dbReference type="EMBL" id="HBUE01204681">
    <property type="protein sequence ID" value="CAG6531408.1"/>
    <property type="molecule type" value="Transcribed_RNA"/>
</dbReference>
<dbReference type="AlphaFoldDB" id="A0A8D8BSW5"/>
<proteinExistence type="predicted"/>
<dbReference type="EMBL" id="HBUE01310939">
    <property type="protein sequence ID" value="CAG6583264.1"/>
    <property type="molecule type" value="Transcribed_RNA"/>
</dbReference>
<dbReference type="EMBL" id="HBUE01084311">
    <property type="protein sequence ID" value="CAG6479035.1"/>
    <property type="molecule type" value="Transcribed_RNA"/>
</dbReference>
<reference evidence="1" key="1">
    <citation type="submission" date="2021-05" db="EMBL/GenBank/DDBJ databases">
        <authorList>
            <person name="Alioto T."/>
            <person name="Alioto T."/>
            <person name="Gomez Garrido J."/>
        </authorList>
    </citation>
    <scope>NUCLEOTIDE SEQUENCE</scope>
</reference>
<name>A0A8D8BSW5_CULPI</name>